<organism evidence="7 8">
    <name type="scientific">Furculomyces boomerangus</name>
    <dbReference type="NCBI Taxonomy" id="61424"/>
    <lineage>
        <taxon>Eukaryota</taxon>
        <taxon>Fungi</taxon>
        <taxon>Fungi incertae sedis</taxon>
        <taxon>Zoopagomycota</taxon>
        <taxon>Kickxellomycotina</taxon>
        <taxon>Harpellomycetes</taxon>
        <taxon>Harpellales</taxon>
        <taxon>Harpellaceae</taxon>
        <taxon>Furculomyces</taxon>
    </lineage>
</organism>
<evidence type="ECO:0000256" key="4">
    <source>
        <dbReference type="ARBA" id="ARBA00022801"/>
    </source>
</evidence>
<dbReference type="CDD" id="cd00190">
    <property type="entry name" value="Tryp_SPc"/>
    <property type="match status" value="1"/>
</dbReference>
<dbReference type="GO" id="GO:0006508">
    <property type="term" value="P:proteolysis"/>
    <property type="evidence" value="ECO:0007669"/>
    <property type="project" value="UniProtKB-KW"/>
</dbReference>
<evidence type="ECO:0000256" key="5">
    <source>
        <dbReference type="ARBA" id="ARBA00023157"/>
    </source>
</evidence>
<dbReference type="PROSITE" id="PS50240">
    <property type="entry name" value="TRYPSIN_DOM"/>
    <property type="match status" value="1"/>
</dbReference>
<proteinExistence type="predicted"/>
<dbReference type="GO" id="GO:0005615">
    <property type="term" value="C:extracellular space"/>
    <property type="evidence" value="ECO:0007669"/>
    <property type="project" value="TreeGrafter"/>
</dbReference>
<evidence type="ECO:0000313" key="8">
    <source>
        <dbReference type="Proteomes" id="UP000245699"/>
    </source>
</evidence>
<dbReference type="Gene3D" id="2.40.10.10">
    <property type="entry name" value="Trypsin-like serine proteases"/>
    <property type="match status" value="1"/>
</dbReference>
<dbReference type="InterPro" id="IPR001254">
    <property type="entry name" value="Trypsin_dom"/>
</dbReference>
<dbReference type="PANTHER" id="PTHR24264">
    <property type="entry name" value="TRYPSIN-RELATED"/>
    <property type="match status" value="1"/>
</dbReference>
<protein>
    <recommendedName>
        <fullName evidence="6">Peptidase S1 domain-containing protein</fullName>
    </recommendedName>
</protein>
<dbReference type="InterPro" id="IPR009003">
    <property type="entry name" value="Peptidase_S1_PA"/>
</dbReference>
<dbReference type="PROSITE" id="PS00134">
    <property type="entry name" value="TRYPSIN_HIS"/>
    <property type="match status" value="1"/>
</dbReference>
<dbReference type="InterPro" id="IPR043504">
    <property type="entry name" value="Peptidase_S1_PA_chymotrypsin"/>
</dbReference>
<dbReference type="STRING" id="61424.A0A2T9Z191"/>
<accession>A0A2T9Z191</accession>
<dbReference type="OrthoDB" id="6380398at2759"/>
<comment type="subcellular location">
    <subcellularLocation>
        <location evidence="1">Secreted</location>
    </subcellularLocation>
</comment>
<keyword evidence="8" id="KW-1185">Reference proteome</keyword>
<dbReference type="InterPro" id="IPR001314">
    <property type="entry name" value="Peptidase_S1A"/>
</dbReference>
<keyword evidence="2" id="KW-0964">Secreted</keyword>
<dbReference type="EMBL" id="MBFT01000083">
    <property type="protein sequence ID" value="PVU98326.1"/>
    <property type="molecule type" value="Genomic_DNA"/>
</dbReference>
<keyword evidence="3" id="KW-0645">Protease</keyword>
<dbReference type="Proteomes" id="UP000245699">
    <property type="component" value="Unassembled WGS sequence"/>
</dbReference>
<dbReference type="SMART" id="SM00020">
    <property type="entry name" value="Tryp_SPc"/>
    <property type="match status" value="1"/>
</dbReference>
<comment type="caution">
    <text evidence="7">The sequence shown here is derived from an EMBL/GenBank/DDBJ whole genome shotgun (WGS) entry which is preliminary data.</text>
</comment>
<evidence type="ECO:0000256" key="3">
    <source>
        <dbReference type="ARBA" id="ARBA00022670"/>
    </source>
</evidence>
<gene>
    <name evidence="7" type="ORF">BB559_001670</name>
</gene>
<dbReference type="GO" id="GO:0004252">
    <property type="term" value="F:serine-type endopeptidase activity"/>
    <property type="evidence" value="ECO:0007669"/>
    <property type="project" value="InterPro"/>
</dbReference>
<dbReference type="Pfam" id="PF00089">
    <property type="entry name" value="Trypsin"/>
    <property type="match status" value="1"/>
</dbReference>
<dbReference type="PANTHER" id="PTHR24264:SF65">
    <property type="entry name" value="SRCR DOMAIN-CONTAINING PROTEIN"/>
    <property type="match status" value="1"/>
</dbReference>
<name>A0A2T9Z191_9FUNG</name>
<dbReference type="SUPFAM" id="SSF50494">
    <property type="entry name" value="Trypsin-like serine proteases"/>
    <property type="match status" value="1"/>
</dbReference>
<evidence type="ECO:0000259" key="6">
    <source>
        <dbReference type="PROSITE" id="PS50240"/>
    </source>
</evidence>
<reference evidence="7 8" key="1">
    <citation type="journal article" date="2018" name="MBio">
        <title>Comparative Genomics Reveals the Core Gene Toolbox for the Fungus-Insect Symbiosis.</title>
        <authorList>
            <person name="Wang Y."/>
            <person name="Stata M."/>
            <person name="Wang W."/>
            <person name="Stajich J.E."/>
            <person name="White M.M."/>
            <person name="Moncalvo J.M."/>
        </authorList>
    </citation>
    <scope>NUCLEOTIDE SEQUENCE [LARGE SCALE GENOMIC DNA]</scope>
    <source>
        <strain evidence="7 8">AUS-77-4</strain>
    </source>
</reference>
<keyword evidence="4" id="KW-0378">Hydrolase</keyword>
<evidence type="ECO:0000256" key="2">
    <source>
        <dbReference type="ARBA" id="ARBA00022525"/>
    </source>
</evidence>
<evidence type="ECO:0000256" key="1">
    <source>
        <dbReference type="ARBA" id="ARBA00004613"/>
    </source>
</evidence>
<dbReference type="PRINTS" id="PR00722">
    <property type="entry name" value="CHYMOTRYPSIN"/>
</dbReference>
<dbReference type="FunFam" id="2.40.10.10:FF:000068">
    <property type="entry name" value="transmembrane protease serine 2"/>
    <property type="match status" value="1"/>
</dbReference>
<dbReference type="AlphaFoldDB" id="A0A2T9Z191"/>
<evidence type="ECO:0000313" key="7">
    <source>
        <dbReference type="EMBL" id="PVU98326.1"/>
    </source>
</evidence>
<dbReference type="InterPro" id="IPR050127">
    <property type="entry name" value="Serine_Proteases_S1"/>
</dbReference>
<dbReference type="InterPro" id="IPR018114">
    <property type="entry name" value="TRYPSIN_HIS"/>
</dbReference>
<sequence>MRASYLIPLLFKISLAASRGKRIVGGVPVIEGNHSFAVLISDIVTGDYCSGVLLSDEWVVTAAHCVENSEFGDIRVHYGSTVYKSMKHELAGSITIHPEFNIVDYSNDIALIKLRNPIDSSDAKPIQIYGNEISENQTLSVVGWGHTYLNSDLSEVLMETSEKTISKEKCREIFGGLEDEYAKSVICTGDLNGKSNCYGDSGGPLFIKTESGDYLVGIVSNGVFKERKNDYICGIKDSVNLYTHVSKYTDFITKNVV</sequence>
<keyword evidence="5" id="KW-1015">Disulfide bond</keyword>
<feature type="domain" description="Peptidase S1" evidence="6">
    <location>
        <begin position="23"/>
        <end position="257"/>
    </location>
</feature>